<dbReference type="STRING" id="84029.CROST_19400"/>
<evidence type="ECO:0000256" key="9">
    <source>
        <dbReference type="ARBA" id="ARBA00023251"/>
    </source>
</evidence>
<dbReference type="InterPro" id="IPR048279">
    <property type="entry name" value="MdtK-like"/>
</dbReference>
<evidence type="ECO:0000313" key="10">
    <source>
        <dbReference type="EMBL" id="URZ12163.1"/>
    </source>
</evidence>
<keyword evidence="5" id="KW-1003">Cell membrane</keyword>
<dbReference type="PANTHER" id="PTHR43823">
    <property type="entry name" value="SPORULATION PROTEIN YKVU"/>
    <property type="match status" value="1"/>
</dbReference>
<keyword evidence="7" id="KW-1133">Transmembrane helix</keyword>
<dbReference type="NCBIfam" id="TIGR00797">
    <property type="entry name" value="matE"/>
    <property type="match status" value="1"/>
</dbReference>
<dbReference type="RefSeq" id="WP_077832017.1">
    <property type="nucleotide sequence ID" value="NZ_CP096983.1"/>
</dbReference>
<keyword evidence="6" id="KW-0812">Transmembrane</keyword>
<dbReference type="CDD" id="cd13143">
    <property type="entry name" value="MATE_MepA_like"/>
    <property type="match status" value="1"/>
</dbReference>
<evidence type="ECO:0000256" key="2">
    <source>
        <dbReference type="ARBA" id="ARBA00008417"/>
    </source>
</evidence>
<keyword evidence="11" id="KW-1185">Reference proteome</keyword>
<dbReference type="AlphaFoldDB" id="A0A1S8L789"/>
<evidence type="ECO:0000256" key="8">
    <source>
        <dbReference type="ARBA" id="ARBA00023136"/>
    </source>
</evidence>
<name>A0A1S8L789_9CLOT</name>
<evidence type="ECO:0000256" key="6">
    <source>
        <dbReference type="ARBA" id="ARBA00022692"/>
    </source>
</evidence>
<protein>
    <recommendedName>
        <fullName evidence="3">Multidrug export protein MepA</fullName>
    </recommendedName>
</protein>
<dbReference type="Pfam" id="PF01554">
    <property type="entry name" value="MatE"/>
    <property type="match status" value="2"/>
</dbReference>
<dbReference type="PANTHER" id="PTHR43823:SF3">
    <property type="entry name" value="MULTIDRUG EXPORT PROTEIN MEPA"/>
    <property type="match status" value="1"/>
</dbReference>
<dbReference type="KEGG" id="crw:CROST_028800"/>
<dbReference type="InterPro" id="IPR045070">
    <property type="entry name" value="MATE_MepA-like"/>
</dbReference>
<reference evidence="10 11" key="1">
    <citation type="submission" date="2022-04" db="EMBL/GenBank/DDBJ databases">
        <title>Genome sequence of C. roseum typestrain.</title>
        <authorList>
            <person name="Poehlein A."/>
            <person name="Schoch T."/>
            <person name="Duerre P."/>
            <person name="Daniel R."/>
        </authorList>
    </citation>
    <scope>NUCLEOTIDE SEQUENCE [LARGE SCALE GENOMIC DNA]</scope>
    <source>
        <strain evidence="10 11">DSM 7320</strain>
    </source>
</reference>
<keyword evidence="4" id="KW-0813">Transport</keyword>
<gene>
    <name evidence="10" type="primary">mepA_2</name>
    <name evidence="10" type="ORF">CROST_028800</name>
</gene>
<proteinExistence type="inferred from homology"/>
<dbReference type="InterPro" id="IPR051327">
    <property type="entry name" value="MATE_MepA_subfamily"/>
</dbReference>
<accession>A0A1S8L789</accession>
<dbReference type="GO" id="GO:0046677">
    <property type="term" value="P:response to antibiotic"/>
    <property type="evidence" value="ECO:0007669"/>
    <property type="project" value="UniProtKB-KW"/>
</dbReference>
<dbReference type="GO" id="GO:0015297">
    <property type="term" value="F:antiporter activity"/>
    <property type="evidence" value="ECO:0007669"/>
    <property type="project" value="InterPro"/>
</dbReference>
<dbReference type="PIRSF" id="PIRSF006603">
    <property type="entry name" value="DinF"/>
    <property type="match status" value="1"/>
</dbReference>
<organism evidence="10 11">
    <name type="scientific">Clostridium felsineum</name>
    <dbReference type="NCBI Taxonomy" id="36839"/>
    <lineage>
        <taxon>Bacteria</taxon>
        <taxon>Bacillati</taxon>
        <taxon>Bacillota</taxon>
        <taxon>Clostridia</taxon>
        <taxon>Eubacteriales</taxon>
        <taxon>Clostridiaceae</taxon>
        <taxon>Clostridium</taxon>
    </lineage>
</organism>
<evidence type="ECO:0000256" key="3">
    <source>
        <dbReference type="ARBA" id="ARBA00022106"/>
    </source>
</evidence>
<comment type="subcellular location">
    <subcellularLocation>
        <location evidence="1">Cell membrane</location>
        <topology evidence="1">Multi-pass membrane protein</topology>
    </subcellularLocation>
</comment>
<dbReference type="EMBL" id="CP096983">
    <property type="protein sequence ID" value="URZ12163.1"/>
    <property type="molecule type" value="Genomic_DNA"/>
</dbReference>
<evidence type="ECO:0000256" key="4">
    <source>
        <dbReference type="ARBA" id="ARBA00022448"/>
    </source>
</evidence>
<evidence type="ECO:0000256" key="5">
    <source>
        <dbReference type="ARBA" id="ARBA00022475"/>
    </source>
</evidence>
<dbReference type="GO" id="GO:0005886">
    <property type="term" value="C:plasma membrane"/>
    <property type="evidence" value="ECO:0007669"/>
    <property type="project" value="UniProtKB-SubCell"/>
</dbReference>
<keyword evidence="8" id="KW-0472">Membrane</keyword>
<comment type="similarity">
    <text evidence="2">Belongs to the multi antimicrobial extrusion (MATE) (TC 2.A.66.1) family. MepA subfamily.</text>
</comment>
<sequence>MNKEKHIEMLRKAPIPEVLLKMGLPTMFGMLITGIYNLVDAYFVGGLGTSQMGAVSITFPLGQAIVGLAVLFGGGAASYLSRLLGSNERKRANNVASTALYSSLIVAAIVIAIIILLMKPILYGLGATDTIYPYAREYAMIYVISSIFNIFNVTMNNIATSEGVAKVSMIAMFMGAALNVIFAPIFIYGLKYGIAGAAWATALAQGITSFMYLIYILKRKSVFTFSPKDIRLDGTIYKEIFKVGIPILVFQLAASIAMGFTNSAAKPYGDSAIAAMGIVTRIVSMGVYAVSGFAKGFQPIAGYNYGAKQYDRVKEATKTGLIWTSSFCILMTIILFIFAGPVISLFTANDFKVIKIGEFALRVNIIMFAGMGIEAIYSMLSLALGKIAGGWLLSIGRQGVFFIPAILILPHFIGLNGVIFSQAIADFLTIVGMIILAFSLNKEINKHSAECATA</sequence>
<evidence type="ECO:0000256" key="7">
    <source>
        <dbReference type="ARBA" id="ARBA00022989"/>
    </source>
</evidence>
<evidence type="ECO:0000256" key="1">
    <source>
        <dbReference type="ARBA" id="ARBA00004651"/>
    </source>
</evidence>
<keyword evidence="9" id="KW-0046">Antibiotic resistance</keyword>
<dbReference type="Proteomes" id="UP000190951">
    <property type="component" value="Chromosome"/>
</dbReference>
<dbReference type="InterPro" id="IPR002528">
    <property type="entry name" value="MATE_fam"/>
</dbReference>
<dbReference type="GO" id="GO:0042910">
    <property type="term" value="F:xenobiotic transmembrane transporter activity"/>
    <property type="evidence" value="ECO:0007669"/>
    <property type="project" value="InterPro"/>
</dbReference>
<evidence type="ECO:0000313" key="11">
    <source>
        <dbReference type="Proteomes" id="UP000190951"/>
    </source>
</evidence>